<proteinExistence type="predicted"/>
<gene>
    <name evidence="2" type="ORF">LMG8286_01230</name>
</gene>
<organism evidence="2 3">
    <name type="scientific">Campylobacter suis</name>
    <dbReference type="NCBI Taxonomy" id="2790657"/>
    <lineage>
        <taxon>Bacteria</taxon>
        <taxon>Pseudomonadati</taxon>
        <taxon>Campylobacterota</taxon>
        <taxon>Epsilonproteobacteria</taxon>
        <taxon>Campylobacterales</taxon>
        <taxon>Campylobacteraceae</taxon>
        <taxon>Campylobacter</taxon>
    </lineage>
</organism>
<keyword evidence="1" id="KW-0175">Coiled coil</keyword>
<comment type="caution">
    <text evidence="2">The sequence shown here is derived from an EMBL/GenBank/DDBJ whole genome shotgun (WGS) entry which is preliminary data.</text>
</comment>
<dbReference type="EMBL" id="CAJHOE010000002">
    <property type="protein sequence ID" value="CAD7288262.1"/>
    <property type="molecule type" value="Genomic_DNA"/>
</dbReference>
<name>A0ABM8Q5U8_9BACT</name>
<feature type="coiled-coil region" evidence="1">
    <location>
        <begin position="134"/>
        <end position="168"/>
    </location>
</feature>
<sequence>MNSLFSQQISQVEILNFQTFTTEYVSEHYGISKQTVIDHKRNHTDEIIENIHFIYELTNTKGGKQEVLKWTLRGIIKLGMFIRSPQAKNFRLWAEMELEKSINKELENARIARENNLRLVDKVSDLEATLINKANRHQKQINGYKGQIAQHNQKIELLKAKNTILKHKNEQNNEFLLSNLQMATNKLKNAIDTFINDVCIAIK</sequence>
<dbReference type="Proteomes" id="UP000789359">
    <property type="component" value="Unassembled WGS sequence"/>
</dbReference>
<evidence type="ECO:0000313" key="3">
    <source>
        <dbReference type="Proteomes" id="UP000789359"/>
    </source>
</evidence>
<evidence type="ECO:0008006" key="4">
    <source>
        <dbReference type="Google" id="ProtNLM"/>
    </source>
</evidence>
<evidence type="ECO:0000256" key="1">
    <source>
        <dbReference type="SAM" id="Coils"/>
    </source>
</evidence>
<protein>
    <recommendedName>
        <fullName evidence="4">Bro-N domain-containing protein</fullName>
    </recommendedName>
</protein>
<accession>A0ABM8Q5U8</accession>
<keyword evidence="3" id="KW-1185">Reference proteome</keyword>
<reference evidence="2 3" key="1">
    <citation type="submission" date="2020-11" db="EMBL/GenBank/DDBJ databases">
        <authorList>
            <person name="Peeters C."/>
        </authorList>
    </citation>
    <scope>NUCLEOTIDE SEQUENCE [LARGE SCALE GENOMIC DNA]</scope>
    <source>
        <strain evidence="2 3">LMG 8286</strain>
    </source>
</reference>
<evidence type="ECO:0000313" key="2">
    <source>
        <dbReference type="EMBL" id="CAD7288262.1"/>
    </source>
</evidence>
<dbReference type="RefSeq" id="WP_230056986.1">
    <property type="nucleotide sequence ID" value="NZ_CAJHOE010000002.1"/>
</dbReference>